<evidence type="ECO:0000313" key="3">
    <source>
        <dbReference type="Proteomes" id="UP000291343"/>
    </source>
</evidence>
<reference evidence="2 3" key="1">
    <citation type="journal article" date="2017" name="Gigascience">
        <title>Genome sequence of the small brown planthopper, Laodelphax striatellus.</title>
        <authorList>
            <person name="Zhu J."/>
            <person name="Jiang F."/>
            <person name="Wang X."/>
            <person name="Yang P."/>
            <person name="Bao Y."/>
            <person name="Zhao W."/>
            <person name="Wang W."/>
            <person name="Lu H."/>
            <person name="Wang Q."/>
            <person name="Cui N."/>
            <person name="Li J."/>
            <person name="Chen X."/>
            <person name="Luo L."/>
            <person name="Yu J."/>
            <person name="Kang L."/>
            <person name="Cui F."/>
        </authorList>
    </citation>
    <scope>NUCLEOTIDE SEQUENCE [LARGE SCALE GENOMIC DNA]</scope>
    <source>
        <strain evidence="2">Lst14</strain>
    </source>
</reference>
<evidence type="ECO:0000256" key="1">
    <source>
        <dbReference type="SAM" id="SignalP"/>
    </source>
</evidence>
<keyword evidence="1" id="KW-0732">Signal</keyword>
<dbReference type="Proteomes" id="UP000291343">
    <property type="component" value="Unassembled WGS sequence"/>
</dbReference>
<protein>
    <submittedName>
        <fullName evidence="2">Uncharacterized protein</fullName>
    </submittedName>
</protein>
<keyword evidence="3" id="KW-1185">Reference proteome</keyword>
<gene>
    <name evidence="2" type="ORF">LSTR_LSTR009240</name>
</gene>
<feature type="chain" id="PRO_5019828847" evidence="1">
    <location>
        <begin position="29"/>
        <end position="189"/>
    </location>
</feature>
<dbReference type="AlphaFoldDB" id="A0A482XD42"/>
<organism evidence="2 3">
    <name type="scientific">Laodelphax striatellus</name>
    <name type="common">Small brown planthopper</name>
    <name type="synonym">Delphax striatella</name>
    <dbReference type="NCBI Taxonomy" id="195883"/>
    <lineage>
        <taxon>Eukaryota</taxon>
        <taxon>Metazoa</taxon>
        <taxon>Ecdysozoa</taxon>
        <taxon>Arthropoda</taxon>
        <taxon>Hexapoda</taxon>
        <taxon>Insecta</taxon>
        <taxon>Pterygota</taxon>
        <taxon>Neoptera</taxon>
        <taxon>Paraneoptera</taxon>
        <taxon>Hemiptera</taxon>
        <taxon>Auchenorrhyncha</taxon>
        <taxon>Fulgoroidea</taxon>
        <taxon>Delphacidae</taxon>
        <taxon>Criomorphinae</taxon>
        <taxon>Laodelphax</taxon>
    </lineage>
</organism>
<evidence type="ECO:0000313" key="2">
    <source>
        <dbReference type="EMBL" id="RZF43643.1"/>
    </source>
</evidence>
<dbReference type="OrthoDB" id="10383647at2759"/>
<dbReference type="EMBL" id="QKKF02012532">
    <property type="protein sequence ID" value="RZF43643.1"/>
    <property type="molecule type" value="Genomic_DNA"/>
</dbReference>
<proteinExistence type="predicted"/>
<accession>A0A482XD42</accession>
<feature type="signal peptide" evidence="1">
    <location>
        <begin position="1"/>
        <end position="28"/>
    </location>
</feature>
<sequence length="189" mass="21760">MQLNSENNSIICKIILLLLLNVLRDVFCLELMQNDFFKNNETIDFLSNIRNNSNEYIELSTASNHHPIQNKSSHMIGLSIMPDDKMIDAWSKPDNTFQMFGNPNSRKSTEYPQVSGRKTAKDTLKEEVEKAKSPMEQIDDYKKRVMKFLVQRGFVTIPQPTSTSTEKVKDDLKSTKERGKNIFQAIPVQ</sequence>
<comment type="caution">
    <text evidence="2">The sequence shown here is derived from an EMBL/GenBank/DDBJ whole genome shotgun (WGS) entry which is preliminary data.</text>
</comment>
<dbReference type="InParanoid" id="A0A482XD42"/>
<name>A0A482XD42_LAOST</name>